<feature type="region of interest" description="Disordered" evidence="1">
    <location>
        <begin position="192"/>
        <end position="212"/>
    </location>
</feature>
<evidence type="ECO:0000313" key="3">
    <source>
        <dbReference type="Proteomes" id="UP001419268"/>
    </source>
</evidence>
<organism evidence="2 3">
    <name type="scientific">Stephania cephalantha</name>
    <dbReference type="NCBI Taxonomy" id="152367"/>
    <lineage>
        <taxon>Eukaryota</taxon>
        <taxon>Viridiplantae</taxon>
        <taxon>Streptophyta</taxon>
        <taxon>Embryophyta</taxon>
        <taxon>Tracheophyta</taxon>
        <taxon>Spermatophyta</taxon>
        <taxon>Magnoliopsida</taxon>
        <taxon>Ranunculales</taxon>
        <taxon>Menispermaceae</taxon>
        <taxon>Menispermoideae</taxon>
        <taxon>Cissampelideae</taxon>
        <taxon>Stephania</taxon>
    </lineage>
</organism>
<protein>
    <submittedName>
        <fullName evidence="2">Uncharacterized protein</fullName>
    </submittedName>
</protein>
<accession>A0AAP0K941</accession>
<dbReference type="Proteomes" id="UP001419268">
    <property type="component" value="Unassembled WGS sequence"/>
</dbReference>
<evidence type="ECO:0000256" key="1">
    <source>
        <dbReference type="SAM" id="MobiDB-lite"/>
    </source>
</evidence>
<dbReference type="AlphaFoldDB" id="A0AAP0K941"/>
<name>A0AAP0K941_9MAGN</name>
<proteinExistence type="predicted"/>
<keyword evidence="3" id="KW-1185">Reference proteome</keyword>
<comment type="caution">
    <text evidence="2">The sequence shown here is derived from an EMBL/GenBank/DDBJ whole genome shotgun (WGS) entry which is preliminary data.</text>
</comment>
<dbReference type="EMBL" id="JBBNAG010000003">
    <property type="protein sequence ID" value="KAK9148296.1"/>
    <property type="molecule type" value="Genomic_DNA"/>
</dbReference>
<evidence type="ECO:0000313" key="2">
    <source>
        <dbReference type="EMBL" id="KAK9148296.1"/>
    </source>
</evidence>
<gene>
    <name evidence="2" type="ORF">Scep_007053</name>
</gene>
<sequence>MHSFAQQVKVCEICENYSHSTYDYLYYPQYENYHYFGYASPQPDFFGLMSSPQIPQHEESQQFQQSTSLEDIVKQLIEGQQRLTEQFRQLKVEILGLQNLETQLIQSNVRLQNMIDEEELCSTQPIFHPDEDVSVDTLRNFEVNEVTQVEDYWSKTAEGREVFHIEPEIVIAPNEDEDNEIKIDVISDRPEKPHIESEEGQPMVLVKTPTIP</sequence>
<reference evidence="2 3" key="1">
    <citation type="submission" date="2024-01" db="EMBL/GenBank/DDBJ databases">
        <title>Genome assemblies of Stephania.</title>
        <authorList>
            <person name="Yang L."/>
        </authorList>
    </citation>
    <scope>NUCLEOTIDE SEQUENCE [LARGE SCALE GENOMIC DNA]</scope>
    <source>
        <strain evidence="2">JXDWG</strain>
        <tissue evidence="2">Leaf</tissue>
    </source>
</reference>